<dbReference type="RefSeq" id="WP_110269760.1">
    <property type="nucleotide sequence ID" value="NZ_CP029289.2"/>
</dbReference>
<keyword evidence="3" id="KW-1185">Reference proteome</keyword>
<keyword evidence="1" id="KW-1133">Transmembrane helix</keyword>
<accession>A0A2U9ICY5</accession>
<feature type="transmembrane region" description="Helical" evidence="1">
    <location>
        <begin position="168"/>
        <end position="191"/>
    </location>
</feature>
<dbReference type="EMBL" id="CP029289">
    <property type="protein sequence ID" value="AWR93876.1"/>
    <property type="molecule type" value="Genomic_DNA"/>
</dbReference>
<keyword evidence="1" id="KW-0472">Membrane</keyword>
<feature type="transmembrane region" description="Helical" evidence="1">
    <location>
        <begin position="137"/>
        <end position="156"/>
    </location>
</feature>
<feature type="transmembrane region" description="Helical" evidence="1">
    <location>
        <begin position="7"/>
        <end position="25"/>
    </location>
</feature>
<protein>
    <submittedName>
        <fullName evidence="2">Uncharacterized protein</fullName>
    </submittedName>
</protein>
<dbReference type="Proteomes" id="UP000248044">
    <property type="component" value="Chromosome"/>
</dbReference>
<feature type="transmembrane region" description="Helical" evidence="1">
    <location>
        <begin position="37"/>
        <end position="57"/>
    </location>
</feature>
<dbReference type="KEGG" id="abri:DFR85_03830"/>
<dbReference type="OrthoDB" id="43164at2157"/>
<organism evidence="2 3">
    <name type="scientific">Acidianus brierleyi</name>
    <dbReference type="NCBI Taxonomy" id="41673"/>
    <lineage>
        <taxon>Archaea</taxon>
        <taxon>Thermoproteota</taxon>
        <taxon>Thermoprotei</taxon>
        <taxon>Sulfolobales</taxon>
        <taxon>Sulfolobaceae</taxon>
        <taxon>Acidianus</taxon>
    </lineage>
</organism>
<feature type="transmembrane region" description="Helical" evidence="1">
    <location>
        <begin position="63"/>
        <end position="84"/>
    </location>
</feature>
<evidence type="ECO:0000313" key="3">
    <source>
        <dbReference type="Proteomes" id="UP000248044"/>
    </source>
</evidence>
<keyword evidence="1" id="KW-0812">Transmembrane</keyword>
<evidence type="ECO:0000256" key="1">
    <source>
        <dbReference type="SAM" id="Phobius"/>
    </source>
</evidence>
<reference evidence="2 3" key="1">
    <citation type="submission" date="2018-05" db="EMBL/GenBank/DDBJ databases">
        <title>Complete Genome Sequences of Extremely Thermoacidophilic, Metal-Mobilizing Type-Strain Members of the Archaeal Family Sulfolobaceae: Acidianus brierleyi DSM-1651T, Acidianus sulfidivorans DSM-18786T, Metallosphaera hakonensis DSM-7519T, and Metallosphaera prunae DSM-10039T.</title>
        <authorList>
            <person name="Counts J.A."/>
            <person name="Kelly R.M."/>
        </authorList>
    </citation>
    <scope>NUCLEOTIDE SEQUENCE [LARGE SCALE GENOMIC DNA]</scope>
    <source>
        <strain evidence="2 3">DSM 1651</strain>
    </source>
</reference>
<evidence type="ECO:0000313" key="2">
    <source>
        <dbReference type="EMBL" id="AWR93876.1"/>
    </source>
</evidence>
<proteinExistence type="predicted"/>
<sequence>MNIEEEALIWASITLVLSILLTFFAGRHYFKSKNIMWLFWFLGFVLFVVAAICQEFFAFGIGGYLLSAIYVFSVAELVVILSLGSIQQAPKNWIKVYYWYSFFVTIAIIGSILLQRFNVLENYLPMNFPPVVMGTSSMGTIVGSGVILFFAAKALLFKGNKIKMSSVILGIVILGFGGTLVSGGFIEALYISEFIGMSLFLYGIS</sequence>
<feature type="transmembrane region" description="Helical" evidence="1">
    <location>
        <begin position="96"/>
        <end position="117"/>
    </location>
</feature>
<gene>
    <name evidence="2" type="ORF">DFR85_03830</name>
</gene>
<dbReference type="GeneID" id="36831256"/>
<name>A0A2U9ICY5_9CREN</name>
<dbReference type="AlphaFoldDB" id="A0A2U9ICY5"/>